<accession>A0AA38M1G8</accession>
<feature type="chain" id="PRO_5041257452" evidence="1">
    <location>
        <begin position="21"/>
        <end position="202"/>
    </location>
</feature>
<comment type="caution">
    <text evidence="2">The sequence shown here is derived from an EMBL/GenBank/DDBJ whole genome shotgun (WGS) entry which is preliminary data.</text>
</comment>
<keyword evidence="3" id="KW-1185">Reference proteome</keyword>
<feature type="signal peptide" evidence="1">
    <location>
        <begin position="1"/>
        <end position="20"/>
    </location>
</feature>
<evidence type="ECO:0000256" key="1">
    <source>
        <dbReference type="SAM" id="SignalP"/>
    </source>
</evidence>
<gene>
    <name evidence="2" type="ORF">Zmor_002805</name>
</gene>
<evidence type="ECO:0000313" key="3">
    <source>
        <dbReference type="Proteomes" id="UP001168821"/>
    </source>
</evidence>
<name>A0AA38M1G8_9CUCU</name>
<protein>
    <submittedName>
        <fullName evidence="2">Uncharacterized protein</fullName>
    </submittedName>
</protein>
<keyword evidence="1" id="KW-0732">Signal</keyword>
<dbReference type="AlphaFoldDB" id="A0AA38M1G8"/>
<reference evidence="2" key="1">
    <citation type="journal article" date="2023" name="G3 (Bethesda)">
        <title>Whole genome assemblies of Zophobas morio and Tenebrio molitor.</title>
        <authorList>
            <person name="Kaur S."/>
            <person name="Stinson S.A."/>
            <person name="diCenzo G.C."/>
        </authorList>
    </citation>
    <scope>NUCLEOTIDE SEQUENCE</scope>
    <source>
        <strain evidence="2">QUZm001</strain>
    </source>
</reference>
<dbReference type="Proteomes" id="UP001168821">
    <property type="component" value="Unassembled WGS sequence"/>
</dbReference>
<organism evidence="2 3">
    <name type="scientific">Zophobas morio</name>
    <dbReference type="NCBI Taxonomy" id="2755281"/>
    <lineage>
        <taxon>Eukaryota</taxon>
        <taxon>Metazoa</taxon>
        <taxon>Ecdysozoa</taxon>
        <taxon>Arthropoda</taxon>
        <taxon>Hexapoda</taxon>
        <taxon>Insecta</taxon>
        <taxon>Pterygota</taxon>
        <taxon>Neoptera</taxon>
        <taxon>Endopterygota</taxon>
        <taxon>Coleoptera</taxon>
        <taxon>Polyphaga</taxon>
        <taxon>Cucujiformia</taxon>
        <taxon>Tenebrionidae</taxon>
        <taxon>Zophobas</taxon>
    </lineage>
</organism>
<evidence type="ECO:0000313" key="2">
    <source>
        <dbReference type="EMBL" id="KAJ3639444.1"/>
    </source>
</evidence>
<sequence>MKHLLTCTFVFIIFVCVSHAAPLDNKDTNKDSKSAFGQAFDEIVVESHLTVRRKNNGRQGRTQNVTNEETGIVKTKREIKLPQQSRQTFVQPQTPNLLASAPQKQFGASAANSQAQAFNSFGPLGSFGASATGSQTQSFGVGPNGLVGSAGFSGTQQYNFNGQTIDIAFGNAFSGVGPNKGAGAGAVITITGPDGKKRPLTG</sequence>
<dbReference type="EMBL" id="JALNTZ010000010">
    <property type="protein sequence ID" value="KAJ3639444.1"/>
    <property type="molecule type" value="Genomic_DNA"/>
</dbReference>
<proteinExistence type="predicted"/>